<evidence type="ECO:0000259" key="9">
    <source>
        <dbReference type="Pfam" id="PF10744"/>
    </source>
</evidence>
<dbReference type="PANTHER" id="PTHR35041:SF4">
    <property type="entry name" value="MEDIATOR OF RNA POLYMERASE II TRANSCRIPTION SUBUNIT 1"/>
    <property type="match status" value="1"/>
</dbReference>
<dbReference type="GO" id="GO:0045944">
    <property type="term" value="P:positive regulation of transcription by RNA polymerase II"/>
    <property type="evidence" value="ECO:0007669"/>
    <property type="project" value="UniProtKB-ARBA"/>
</dbReference>
<feature type="domain" description="Mediator complex subunit Med1" evidence="9">
    <location>
        <begin position="122"/>
        <end position="539"/>
    </location>
</feature>
<keyword evidence="5 7" id="KW-0804">Transcription</keyword>
<evidence type="ECO:0000256" key="7">
    <source>
        <dbReference type="RuleBase" id="RU364059"/>
    </source>
</evidence>
<evidence type="ECO:0000256" key="1">
    <source>
        <dbReference type="ARBA" id="ARBA00004123"/>
    </source>
</evidence>
<evidence type="ECO:0000313" key="11">
    <source>
        <dbReference type="Proteomes" id="UP001172101"/>
    </source>
</evidence>
<keyword evidence="6 7" id="KW-0539">Nucleus</keyword>
<dbReference type="GO" id="GO:0016592">
    <property type="term" value="C:mediator complex"/>
    <property type="evidence" value="ECO:0007669"/>
    <property type="project" value="InterPro"/>
</dbReference>
<dbReference type="Pfam" id="PF10744">
    <property type="entry name" value="Med1"/>
    <property type="match status" value="1"/>
</dbReference>
<feature type="compositionally biased region" description="Low complexity" evidence="8">
    <location>
        <begin position="14"/>
        <end position="36"/>
    </location>
</feature>
<gene>
    <name evidence="10" type="ORF">B0T26DRAFT_820910</name>
</gene>
<dbReference type="AlphaFoldDB" id="A0AA40B3R3"/>
<evidence type="ECO:0000256" key="5">
    <source>
        <dbReference type="ARBA" id="ARBA00023163"/>
    </source>
</evidence>
<proteinExistence type="inferred from homology"/>
<feature type="region of interest" description="Disordered" evidence="8">
    <location>
        <begin position="1"/>
        <end position="74"/>
    </location>
</feature>
<protein>
    <recommendedName>
        <fullName evidence="7">Mediator of RNA polymerase II transcription subunit 1</fullName>
    </recommendedName>
    <alternativeName>
        <fullName evidence="7">Mediator complex subunit 1</fullName>
    </alternativeName>
</protein>
<comment type="caution">
    <text evidence="10">The sequence shown here is derived from an EMBL/GenBank/DDBJ whole genome shotgun (WGS) entry which is preliminary data.</text>
</comment>
<evidence type="ECO:0000256" key="8">
    <source>
        <dbReference type="SAM" id="MobiDB-lite"/>
    </source>
</evidence>
<keyword evidence="3 7" id="KW-0805">Transcription regulation</keyword>
<dbReference type="PANTHER" id="PTHR35041">
    <property type="entry name" value="MEDIATOR OF RNA POLYMERASE II TRANSCRIPTION SUBUNIT 1"/>
    <property type="match status" value="1"/>
</dbReference>
<evidence type="ECO:0000256" key="6">
    <source>
        <dbReference type="ARBA" id="ARBA00023242"/>
    </source>
</evidence>
<sequence length="677" mass="73563">MATPTPTAMKHALSQQGKTPSQSQQQQQHGAAATPPVSTPFSAAHAVFSPHGPRSSPQQVKKSPATLGHPSNPAINFDSPSAAAAFGALQVNTSMDLNLQGLGGLGSMARSTGDEFLKKLDSVIAILGRSKGLVSEAGLERLATRLGLECLWENGMGPEPKKTLIVAGSALELLVVFSKDIVQSVSLSFPESADVVNKHADEAGRILMKDLMLAPNQSPLNKQLDSFAANFGRLAALDRLSINPGLNLYEAVAGIHESLSRLNKWETQKVREDSALVGKSEEYLQNLVLCTKSGLPAMNARDQVGLTIAYWKERRLVPSTNPSLSFWRDKNEKIWALLIGCAPLGELGGRPVRVSDKWIGPDVEKISLHDGLRTGPILDWLEPESTLIPAPDPAKPGVGADVLLGPRLPEVVFHATFDPPIHVSLSLWSQIGQSGCGLPTSNEQLKSFDSLLFPIPPGAHHDPSEPRTITCTKKIPFTPRGPVPQWSLNTHANTLYVYKPIYGKTLTELSFSQPEHLVNMLPYLRQYAFLATLLENSFKETTSPPAPPASHPSMVSTGTSTSQNQFSVFMEGEGAVEEVPSDDGPVKVDVTLTVHRFPRLQVMFPFRSWTANILLEIQENGHVHVEAQNVLDESNAFAPNGKQRRIEDIGACLETIEDIGKWCNHIRTRWAVGYGKQ</sequence>
<organism evidence="10 11">
    <name type="scientific">Lasiosphaeria miniovina</name>
    <dbReference type="NCBI Taxonomy" id="1954250"/>
    <lineage>
        <taxon>Eukaryota</taxon>
        <taxon>Fungi</taxon>
        <taxon>Dikarya</taxon>
        <taxon>Ascomycota</taxon>
        <taxon>Pezizomycotina</taxon>
        <taxon>Sordariomycetes</taxon>
        <taxon>Sordariomycetidae</taxon>
        <taxon>Sordariales</taxon>
        <taxon>Lasiosphaeriaceae</taxon>
        <taxon>Lasiosphaeria</taxon>
    </lineage>
</organism>
<dbReference type="RefSeq" id="XP_060299818.1">
    <property type="nucleotide sequence ID" value="XM_060447404.1"/>
</dbReference>
<keyword evidence="11" id="KW-1185">Reference proteome</keyword>
<name>A0AA40B3R3_9PEZI</name>
<evidence type="ECO:0000256" key="2">
    <source>
        <dbReference type="ARBA" id="ARBA00006210"/>
    </source>
</evidence>
<dbReference type="Proteomes" id="UP001172101">
    <property type="component" value="Unassembled WGS sequence"/>
</dbReference>
<comment type="function">
    <text evidence="7">Component of the Mediator complex, a coactivator involved in the regulated transcription of nearly all RNA polymerase II-dependent genes. Mediator functions as a bridge to convey information from gene-specific regulatory proteins to the basal RNA polymerase II transcription machinery. Mediator is recruited to promoters by direct interactions with regulatory proteins and serves as a scaffold for the assembly of a functional preinitiation complex with RNA polymerase II and the general transcription factors.</text>
</comment>
<dbReference type="InterPro" id="IPR019680">
    <property type="entry name" value="Mediator_Med1"/>
</dbReference>
<dbReference type="GO" id="GO:0003712">
    <property type="term" value="F:transcription coregulator activity"/>
    <property type="evidence" value="ECO:0007669"/>
    <property type="project" value="InterPro"/>
</dbReference>
<accession>A0AA40B3R3</accession>
<evidence type="ECO:0000256" key="4">
    <source>
        <dbReference type="ARBA" id="ARBA00023159"/>
    </source>
</evidence>
<dbReference type="GeneID" id="85330674"/>
<evidence type="ECO:0000313" key="10">
    <source>
        <dbReference type="EMBL" id="KAK0726962.1"/>
    </source>
</evidence>
<comment type="similarity">
    <text evidence="2 7">Belongs to the Mediator complex subunit 1 family.</text>
</comment>
<evidence type="ECO:0000256" key="3">
    <source>
        <dbReference type="ARBA" id="ARBA00023015"/>
    </source>
</evidence>
<dbReference type="EMBL" id="JAUIRO010000002">
    <property type="protein sequence ID" value="KAK0726962.1"/>
    <property type="molecule type" value="Genomic_DNA"/>
</dbReference>
<reference evidence="10" key="1">
    <citation type="submission" date="2023-06" db="EMBL/GenBank/DDBJ databases">
        <title>Genome-scale phylogeny and comparative genomics of the fungal order Sordariales.</title>
        <authorList>
            <consortium name="Lawrence Berkeley National Laboratory"/>
            <person name="Hensen N."/>
            <person name="Bonometti L."/>
            <person name="Westerberg I."/>
            <person name="Brannstrom I.O."/>
            <person name="Guillou S."/>
            <person name="Cros-Aarteil S."/>
            <person name="Calhoun S."/>
            <person name="Haridas S."/>
            <person name="Kuo A."/>
            <person name="Mondo S."/>
            <person name="Pangilinan J."/>
            <person name="Riley R."/>
            <person name="LaButti K."/>
            <person name="Andreopoulos B."/>
            <person name="Lipzen A."/>
            <person name="Chen C."/>
            <person name="Yanf M."/>
            <person name="Daum C."/>
            <person name="Ng V."/>
            <person name="Clum A."/>
            <person name="Steindorff A."/>
            <person name="Ohm R."/>
            <person name="Martin F."/>
            <person name="Silar P."/>
            <person name="Natvig D."/>
            <person name="Lalanne C."/>
            <person name="Gautier V."/>
            <person name="Ament-velasquez S.L."/>
            <person name="Kruys A."/>
            <person name="Hutchinson M.I."/>
            <person name="Powell A.J."/>
            <person name="Barry K."/>
            <person name="Miller A.N."/>
            <person name="Grigoriev I.V."/>
            <person name="Debuchy R."/>
            <person name="Gladieux P."/>
            <person name="Thoren M.H."/>
            <person name="Johannesson H."/>
        </authorList>
    </citation>
    <scope>NUCLEOTIDE SEQUENCE</scope>
    <source>
        <strain evidence="10">SMH2392-1A</strain>
    </source>
</reference>
<keyword evidence="4 7" id="KW-0010">Activator</keyword>
<comment type="subcellular location">
    <subcellularLocation>
        <location evidence="1 7">Nucleus</location>
    </subcellularLocation>
</comment>